<evidence type="ECO:0000313" key="10">
    <source>
        <dbReference type="Proteomes" id="UP000199103"/>
    </source>
</evidence>
<feature type="region of interest" description="Disordered" evidence="7">
    <location>
        <begin position="120"/>
        <end position="151"/>
    </location>
</feature>
<keyword evidence="3" id="KW-1003">Cell membrane</keyword>
<comment type="subcellular location">
    <subcellularLocation>
        <location evidence="1">Cell membrane</location>
        <topology evidence="1">Multi-pass membrane protein</topology>
    </subcellularLocation>
</comment>
<dbReference type="InterPro" id="IPR050601">
    <property type="entry name" value="CPA3_antiporter_subunitC"/>
</dbReference>
<reference evidence="9 10" key="1">
    <citation type="submission" date="2016-10" db="EMBL/GenBank/DDBJ databases">
        <authorList>
            <person name="de Groot N.N."/>
        </authorList>
    </citation>
    <scope>NUCLEOTIDE SEQUENCE [LARGE SCALE GENOMIC DNA]</scope>
    <source>
        <strain evidence="9 10">DSM 21800</strain>
    </source>
</reference>
<dbReference type="Pfam" id="PF00420">
    <property type="entry name" value="Oxidored_q2"/>
    <property type="match status" value="1"/>
</dbReference>
<protein>
    <submittedName>
        <fullName evidence="9">Multisubunit sodium/proton antiporter, MrpC subunit</fullName>
    </submittedName>
</protein>
<evidence type="ECO:0000256" key="7">
    <source>
        <dbReference type="SAM" id="MobiDB-lite"/>
    </source>
</evidence>
<accession>A0A1H1Y9C8</accession>
<evidence type="ECO:0000256" key="4">
    <source>
        <dbReference type="ARBA" id="ARBA00022692"/>
    </source>
</evidence>
<dbReference type="GO" id="GO:0005886">
    <property type="term" value="C:plasma membrane"/>
    <property type="evidence" value="ECO:0007669"/>
    <property type="project" value="UniProtKB-SubCell"/>
</dbReference>
<feature type="compositionally biased region" description="Acidic residues" evidence="7">
    <location>
        <begin position="122"/>
        <end position="138"/>
    </location>
</feature>
<evidence type="ECO:0000256" key="1">
    <source>
        <dbReference type="ARBA" id="ARBA00004651"/>
    </source>
</evidence>
<organism evidence="9 10">
    <name type="scientific">Microlunatus soli</name>
    <dbReference type="NCBI Taxonomy" id="630515"/>
    <lineage>
        <taxon>Bacteria</taxon>
        <taxon>Bacillati</taxon>
        <taxon>Actinomycetota</taxon>
        <taxon>Actinomycetes</taxon>
        <taxon>Propionibacteriales</taxon>
        <taxon>Propionibacteriaceae</taxon>
        <taxon>Microlunatus</taxon>
    </lineage>
</organism>
<gene>
    <name evidence="9" type="ORF">SAMN04489812_4458</name>
</gene>
<dbReference type="Proteomes" id="UP000199103">
    <property type="component" value="Chromosome I"/>
</dbReference>
<evidence type="ECO:0000256" key="2">
    <source>
        <dbReference type="ARBA" id="ARBA00010388"/>
    </source>
</evidence>
<dbReference type="RefSeq" id="WP_091527568.1">
    <property type="nucleotide sequence ID" value="NZ_LT629772.1"/>
</dbReference>
<keyword evidence="4 8" id="KW-0812">Transmembrane</keyword>
<feature type="transmembrane region" description="Helical" evidence="8">
    <location>
        <begin position="6"/>
        <end position="23"/>
    </location>
</feature>
<keyword evidence="6 8" id="KW-0472">Membrane</keyword>
<keyword evidence="5 8" id="KW-1133">Transmembrane helix</keyword>
<evidence type="ECO:0000313" key="9">
    <source>
        <dbReference type="EMBL" id="SDT17964.1"/>
    </source>
</evidence>
<dbReference type="PANTHER" id="PTHR34583">
    <property type="entry name" value="ANTIPORTER SUBUNIT MNHC2-RELATED"/>
    <property type="match status" value="1"/>
</dbReference>
<feature type="transmembrane region" description="Helical" evidence="8">
    <location>
        <begin position="30"/>
        <end position="52"/>
    </location>
</feature>
<dbReference type="EMBL" id="LT629772">
    <property type="protein sequence ID" value="SDT17964.1"/>
    <property type="molecule type" value="Genomic_DNA"/>
</dbReference>
<dbReference type="STRING" id="630515.SAMN04489812_4458"/>
<dbReference type="PANTHER" id="PTHR34583:SF2">
    <property type="entry name" value="ANTIPORTER SUBUNIT MNHC2-RELATED"/>
    <property type="match status" value="1"/>
</dbReference>
<evidence type="ECO:0000256" key="8">
    <source>
        <dbReference type="SAM" id="Phobius"/>
    </source>
</evidence>
<evidence type="ECO:0000256" key="6">
    <source>
        <dbReference type="ARBA" id="ARBA00023136"/>
    </source>
</evidence>
<dbReference type="NCBIfam" id="NF005929">
    <property type="entry name" value="PRK07946.1"/>
    <property type="match status" value="1"/>
</dbReference>
<comment type="similarity">
    <text evidence="2">Belongs to the CPA3 antiporters (TC 2.A.63) subunit C family.</text>
</comment>
<evidence type="ECO:0000256" key="3">
    <source>
        <dbReference type="ARBA" id="ARBA00022475"/>
    </source>
</evidence>
<dbReference type="AlphaFoldDB" id="A0A1H1Y9C8"/>
<feature type="transmembrane region" description="Helical" evidence="8">
    <location>
        <begin position="72"/>
        <end position="92"/>
    </location>
</feature>
<keyword evidence="10" id="KW-1185">Reference proteome</keyword>
<sequence length="151" mass="15771">MTANLTLIVVAGALIAAGTYLLTERAMTRILLGVLLSSNGVSVLFLVAAGAAGSAPILGDGGAEKGGMSDPLPQAMVLTAIVITLGTVAFLLTMAYRSFQLNGHDEVQDDVEDARIRRLAEQDEASDSYDEGGTELTDEEGRIVESEGQEE</sequence>
<dbReference type="Gene3D" id="1.10.287.3510">
    <property type="match status" value="1"/>
</dbReference>
<dbReference type="OrthoDB" id="9799219at2"/>
<evidence type="ECO:0000256" key="5">
    <source>
        <dbReference type="ARBA" id="ARBA00022989"/>
    </source>
</evidence>
<name>A0A1H1Y9C8_9ACTN</name>
<dbReference type="InterPro" id="IPR039428">
    <property type="entry name" value="NUOK/Mnh_C1-like"/>
</dbReference>
<proteinExistence type="inferred from homology"/>